<reference evidence="1 2" key="1">
    <citation type="journal article" date="2020" name="IScience">
        <title>Genome Sequencing of the Endangered Kingdonia uniflora (Circaeasteraceae, Ranunculales) Reveals Potential Mechanisms of Evolutionary Specialization.</title>
        <authorList>
            <person name="Sun Y."/>
            <person name="Deng T."/>
            <person name="Zhang A."/>
            <person name="Moore M.J."/>
            <person name="Landis J.B."/>
            <person name="Lin N."/>
            <person name="Zhang H."/>
            <person name="Zhang X."/>
            <person name="Huang J."/>
            <person name="Zhang X."/>
            <person name="Sun H."/>
            <person name="Wang H."/>
        </authorList>
    </citation>
    <scope>NUCLEOTIDE SEQUENCE [LARGE SCALE GENOMIC DNA]</scope>
    <source>
        <strain evidence="1">TB1705</strain>
        <tissue evidence="1">Leaf</tissue>
    </source>
</reference>
<dbReference type="AlphaFoldDB" id="A0A7J7LKZ2"/>
<evidence type="ECO:0000313" key="2">
    <source>
        <dbReference type="Proteomes" id="UP000541444"/>
    </source>
</evidence>
<accession>A0A7J7LKZ2</accession>
<keyword evidence="2" id="KW-1185">Reference proteome</keyword>
<dbReference type="EMBL" id="JACGCM010002212">
    <property type="protein sequence ID" value="KAF6143210.1"/>
    <property type="molecule type" value="Genomic_DNA"/>
</dbReference>
<feature type="non-terminal residue" evidence="1">
    <location>
        <position position="1"/>
    </location>
</feature>
<name>A0A7J7LKZ2_9MAGN</name>
<gene>
    <name evidence="1" type="ORF">GIB67_035624</name>
</gene>
<dbReference type="Proteomes" id="UP000541444">
    <property type="component" value="Unassembled WGS sequence"/>
</dbReference>
<evidence type="ECO:0000313" key="1">
    <source>
        <dbReference type="EMBL" id="KAF6143210.1"/>
    </source>
</evidence>
<comment type="caution">
    <text evidence="1">The sequence shown here is derived from an EMBL/GenBank/DDBJ whole genome shotgun (WGS) entry which is preliminary data.</text>
</comment>
<sequence length="113" mass="13048">MAFRVVSFFCITITWRFNTDKIILIVLQHRSSFTISLIFMVWRTCFGSLLRHCVEYLCPQVQILPIGKGLSLIFFPYSLLLVLCEGVLSCWDLLVMSFWIPGSLNLFLNGSTF</sequence>
<protein>
    <submittedName>
        <fullName evidence="1">Uncharacterized protein</fullName>
    </submittedName>
</protein>
<proteinExistence type="predicted"/>
<organism evidence="1 2">
    <name type="scientific">Kingdonia uniflora</name>
    <dbReference type="NCBI Taxonomy" id="39325"/>
    <lineage>
        <taxon>Eukaryota</taxon>
        <taxon>Viridiplantae</taxon>
        <taxon>Streptophyta</taxon>
        <taxon>Embryophyta</taxon>
        <taxon>Tracheophyta</taxon>
        <taxon>Spermatophyta</taxon>
        <taxon>Magnoliopsida</taxon>
        <taxon>Ranunculales</taxon>
        <taxon>Circaeasteraceae</taxon>
        <taxon>Kingdonia</taxon>
    </lineage>
</organism>